<evidence type="ECO:0000313" key="9">
    <source>
        <dbReference type="Proteomes" id="UP000274762"/>
    </source>
</evidence>
<dbReference type="PANTHER" id="PTHR30055:SF234">
    <property type="entry name" value="HTH-TYPE TRANSCRIPTIONAL REGULATOR BETI"/>
    <property type="match status" value="1"/>
</dbReference>
<protein>
    <submittedName>
        <fullName evidence="8">TetR family transcriptional regulator</fullName>
    </submittedName>
</protein>
<keyword evidence="3" id="KW-0804">Transcription</keyword>
<comment type="caution">
    <text evidence="8">The sequence shown here is derived from an EMBL/GenBank/DDBJ whole genome shotgun (WGS) entry which is preliminary data.</text>
</comment>
<feature type="region of interest" description="Disordered" evidence="5">
    <location>
        <begin position="1"/>
        <end position="25"/>
    </location>
</feature>
<dbReference type="PROSITE" id="PS50977">
    <property type="entry name" value="HTH_TETR_2"/>
    <property type="match status" value="1"/>
</dbReference>
<gene>
    <name evidence="8" type="ORF">DFJ75_0421</name>
    <name evidence="7" type="ORF">R4198_05260</name>
</gene>
<dbReference type="InterPro" id="IPR009057">
    <property type="entry name" value="Homeodomain-like_sf"/>
</dbReference>
<proteinExistence type="predicted"/>
<dbReference type="EMBL" id="RBKV01000001">
    <property type="protein sequence ID" value="RKR93637.1"/>
    <property type="molecule type" value="Genomic_DNA"/>
</dbReference>
<organism evidence="8 9">
    <name type="scientific">Williamsia marianensis</name>
    <dbReference type="NCBI Taxonomy" id="85044"/>
    <lineage>
        <taxon>Bacteria</taxon>
        <taxon>Bacillati</taxon>
        <taxon>Actinomycetota</taxon>
        <taxon>Actinomycetes</taxon>
        <taxon>Mycobacteriales</taxon>
        <taxon>Nocardiaceae</taxon>
        <taxon>Williamsia</taxon>
    </lineage>
</organism>
<reference evidence="8 9" key="1">
    <citation type="submission" date="2018-10" db="EMBL/GenBank/DDBJ databases">
        <title>Sequencing the genomes of 1000 actinobacteria strains.</title>
        <authorList>
            <person name="Klenk H.-P."/>
        </authorList>
    </citation>
    <scope>NUCLEOTIDE SEQUENCE [LARGE SCALE GENOMIC DNA]</scope>
    <source>
        <strain evidence="8 9">DSM 44343</strain>
    </source>
</reference>
<dbReference type="Proteomes" id="UP001185792">
    <property type="component" value="Unassembled WGS sequence"/>
</dbReference>
<evidence type="ECO:0000313" key="10">
    <source>
        <dbReference type="Proteomes" id="UP001185792"/>
    </source>
</evidence>
<evidence type="ECO:0000256" key="5">
    <source>
        <dbReference type="SAM" id="MobiDB-lite"/>
    </source>
</evidence>
<evidence type="ECO:0000313" key="7">
    <source>
        <dbReference type="EMBL" id="MDV7133097.1"/>
    </source>
</evidence>
<dbReference type="InterPro" id="IPR050109">
    <property type="entry name" value="HTH-type_TetR-like_transc_reg"/>
</dbReference>
<evidence type="ECO:0000313" key="8">
    <source>
        <dbReference type="EMBL" id="RKR93637.1"/>
    </source>
</evidence>
<dbReference type="GO" id="GO:0003700">
    <property type="term" value="F:DNA-binding transcription factor activity"/>
    <property type="evidence" value="ECO:0007669"/>
    <property type="project" value="TreeGrafter"/>
</dbReference>
<feature type="compositionally biased region" description="Basic and acidic residues" evidence="5">
    <location>
        <begin position="11"/>
        <end position="25"/>
    </location>
</feature>
<reference evidence="7 10" key="2">
    <citation type="submission" date="2023-10" db="EMBL/GenBank/DDBJ databases">
        <title>Development of a sustainable strategy for remediation of hydrocarbon-contaminated territories based on the waste exchange concept.</title>
        <authorList>
            <person name="Krivoruchko A."/>
        </authorList>
    </citation>
    <scope>NUCLEOTIDE SEQUENCE [LARGE SCALE GENOMIC DNA]</scope>
    <source>
        <strain evidence="7 10">IEGM 1236</strain>
    </source>
</reference>
<dbReference type="Gene3D" id="1.10.357.10">
    <property type="entry name" value="Tetracycline Repressor, domain 2"/>
    <property type="match status" value="1"/>
</dbReference>
<sequence length="197" mass="21352">MSTSDTEATADEPRPPGRPRDGSIDDRIVAVTREMLLDVGWEGLSLRAVAAKAGVGRASLRRRWRTKAELVLHAILGPEPDMSRFDGSDRVQWITETVNGSHELFATPEVRAAVPGLLQALRENDDLRRRLWSDFSGPPASLFAADPESTKSADPDVDARAILALAAGSALFLSAVATDDDSDVLRRRIIEILTAAL</sequence>
<dbReference type="InterPro" id="IPR001647">
    <property type="entry name" value="HTH_TetR"/>
</dbReference>
<dbReference type="Proteomes" id="UP000274762">
    <property type="component" value="Unassembled WGS sequence"/>
</dbReference>
<dbReference type="EMBL" id="JAWLUM010000001">
    <property type="protein sequence ID" value="MDV7133097.1"/>
    <property type="molecule type" value="Genomic_DNA"/>
</dbReference>
<name>A0A495JXD0_WILMA</name>
<evidence type="ECO:0000256" key="3">
    <source>
        <dbReference type="ARBA" id="ARBA00023163"/>
    </source>
</evidence>
<evidence type="ECO:0000256" key="4">
    <source>
        <dbReference type="PROSITE-ProRule" id="PRU00335"/>
    </source>
</evidence>
<feature type="DNA-binding region" description="H-T-H motif" evidence="4">
    <location>
        <begin position="45"/>
        <end position="64"/>
    </location>
</feature>
<evidence type="ECO:0000256" key="1">
    <source>
        <dbReference type="ARBA" id="ARBA00023015"/>
    </source>
</evidence>
<keyword evidence="2 4" id="KW-0238">DNA-binding</keyword>
<dbReference type="Pfam" id="PF00440">
    <property type="entry name" value="TetR_N"/>
    <property type="match status" value="1"/>
</dbReference>
<keyword evidence="1" id="KW-0805">Transcription regulation</keyword>
<dbReference type="AlphaFoldDB" id="A0A495JXD0"/>
<evidence type="ECO:0000259" key="6">
    <source>
        <dbReference type="PROSITE" id="PS50977"/>
    </source>
</evidence>
<evidence type="ECO:0000256" key="2">
    <source>
        <dbReference type="ARBA" id="ARBA00023125"/>
    </source>
</evidence>
<dbReference type="PANTHER" id="PTHR30055">
    <property type="entry name" value="HTH-TYPE TRANSCRIPTIONAL REGULATOR RUTR"/>
    <property type="match status" value="1"/>
</dbReference>
<dbReference type="SUPFAM" id="SSF46689">
    <property type="entry name" value="Homeodomain-like"/>
    <property type="match status" value="1"/>
</dbReference>
<accession>A0A495JXD0</accession>
<dbReference type="RefSeq" id="WP_062796660.1">
    <property type="nucleotide sequence ID" value="NZ_CBCRXS010000001.1"/>
</dbReference>
<keyword evidence="10" id="KW-1185">Reference proteome</keyword>
<feature type="domain" description="HTH tetR-type" evidence="6">
    <location>
        <begin position="22"/>
        <end position="82"/>
    </location>
</feature>
<dbReference type="GO" id="GO:0000976">
    <property type="term" value="F:transcription cis-regulatory region binding"/>
    <property type="evidence" value="ECO:0007669"/>
    <property type="project" value="TreeGrafter"/>
</dbReference>